<evidence type="ECO:0000256" key="1">
    <source>
        <dbReference type="ARBA" id="ARBA00022679"/>
    </source>
</evidence>
<feature type="domain" description="Methyltransferase" evidence="9">
    <location>
        <begin position="84"/>
        <end position="198"/>
    </location>
</feature>
<keyword evidence="11" id="KW-1185">Reference proteome</keyword>
<keyword evidence="10" id="KW-0489">Methyltransferase</keyword>
<dbReference type="GO" id="GO:0030791">
    <property type="term" value="F:arsenite methyltransferase activity"/>
    <property type="evidence" value="ECO:0007669"/>
    <property type="project" value="UniProtKB-EC"/>
</dbReference>
<evidence type="ECO:0000256" key="3">
    <source>
        <dbReference type="ARBA" id="ARBA00034487"/>
    </source>
</evidence>
<dbReference type="EC" id="2.1.1.137" evidence="4"/>
<evidence type="ECO:0000256" key="7">
    <source>
        <dbReference type="ARBA" id="ARBA00047943"/>
    </source>
</evidence>
<evidence type="ECO:0000256" key="4">
    <source>
        <dbReference type="ARBA" id="ARBA00034521"/>
    </source>
</evidence>
<dbReference type="EMBL" id="LACI01001219">
    <property type="protein sequence ID" value="KJU84951.1"/>
    <property type="molecule type" value="Genomic_DNA"/>
</dbReference>
<dbReference type="PATRIC" id="fig|29290.4.peg.3797"/>
<evidence type="ECO:0000256" key="5">
    <source>
        <dbReference type="ARBA" id="ARBA00034545"/>
    </source>
</evidence>
<organism evidence="10 11">
    <name type="scientific">Candidatus Magnetobacterium bavaricum</name>
    <dbReference type="NCBI Taxonomy" id="29290"/>
    <lineage>
        <taxon>Bacteria</taxon>
        <taxon>Pseudomonadati</taxon>
        <taxon>Nitrospirota</taxon>
        <taxon>Thermodesulfovibrionia</taxon>
        <taxon>Thermodesulfovibrionales</taxon>
        <taxon>Candidatus Magnetobacteriaceae</taxon>
        <taxon>Candidatus Magnetobacterium</taxon>
    </lineage>
</organism>
<comment type="catalytic activity">
    <reaction evidence="6">
        <text>arsenic triglutathione + [thioredoxin]-dithiol + S-adenosyl-L-methionine + 2 H2O = methylarsonous acid + [thioredoxin]-disulfide + 3 glutathione + S-adenosyl-L-homocysteine + H(+)</text>
        <dbReference type="Rhea" id="RHEA:69460"/>
        <dbReference type="Rhea" id="RHEA-COMP:10698"/>
        <dbReference type="Rhea" id="RHEA-COMP:10700"/>
        <dbReference type="ChEBI" id="CHEBI:15377"/>
        <dbReference type="ChEBI" id="CHEBI:15378"/>
        <dbReference type="ChEBI" id="CHEBI:17826"/>
        <dbReference type="ChEBI" id="CHEBI:29950"/>
        <dbReference type="ChEBI" id="CHEBI:50058"/>
        <dbReference type="ChEBI" id="CHEBI:57856"/>
        <dbReference type="ChEBI" id="CHEBI:57925"/>
        <dbReference type="ChEBI" id="CHEBI:59789"/>
        <dbReference type="ChEBI" id="CHEBI:183640"/>
        <dbReference type="EC" id="2.1.1.137"/>
    </reaction>
</comment>
<comment type="similarity">
    <text evidence="3">Belongs to the methyltransferase superfamily. Arsenite methyltransferase family.</text>
</comment>
<evidence type="ECO:0000256" key="6">
    <source>
        <dbReference type="ARBA" id="ARBA00047941"/>
    </source>
</evidence>
<dbReference type="Proteomes" id="UP000033423">
    <property type="component" value="Unassembled WGS sequence"/>
</dbReference>
<protein>
    <recommendedName>
        <fullName evidence="5">Arsenite methyltransferase</fullName>
        <ecNumber evidence="4">2.1.1.137</ecNumber>
    </recommendedName>
</protein>
<dbReference type="SUPFAM" id="SSF53335">
    <property type="entry name" value="S-adenosyl-L-methionine-dependent methyltransferases"/>
    <property type="match status" value="1"/>
</dbReference>
<gene>
    <name evidence="10" type="ORF">MBAV_002853</name>
</gene>
<dbReference type="PANTHER" id="PTHR43675:SF8">
    <property type="entry name" value="ARSENITE METHYLTRANSFERASE"/>
    <property type="match status" value="1"/>
</dbReference>
<comment type="catalytic activity">
    <reaction evidence="8">
        <text>arsenic triglutathione + 3 [thioredoxin]-dithiol + 3 S-adenosyl-L-methionine = trimethylarsine + 3 [thioredoxin]-disulfide + 3 glutathione + 3 S-adenosyl-L-homocysteine + 3 H(+)</text>
        <dbReference type="Rhea" id="RHEA:69432"/>
        <dbReference type="Rhea" id="RHEA-COMP:10698"/>
        <dbReference type="Rhea" id="RHEA-COMP:10700"/>
        <dbReference type="ChEBI" id="CHEBI:15378"/>
        <dbReference type="ChEBI" id="CHEBI:27130"/>
        <dbReference type="ChEBI" id="CHEBI:29950"/>
        <dbReference type="ChEBI" id="CHEBI:50058"/>
        <dbReference type="ChEBI" id="CHEBI:57856"/>
        <dbReference type="ChEBI" id="CHEBI:57925"/>
        <dbReference type="ChEBI" id="CHEBI:59789"/>
        <dbReference type="ChEBI" id="CHEBI:183640"/>
        <dbReference type="EC" id="2.1.1.137"/>
    </reaction>
</comment>
<dbReference type="GO" id="GO:0032259">
    <property type="term" value="P:methylation"/>
    <property type="evidence" value="ECO:0007669"/>
    <property type="project" value="UniProtKB-KW"/>
</dbReference>
<evidence type="ECO:0000313" key="11">
    <source>
        <dbReference type="Proteomes" id="UP000033423"/>
    </source>
</evidence>
<keyword evidence="2" id="KW-0949">S-adenosyl-L-methionine</keyword>
<dbReference type="InterPro" id="IPR029063">
    <property type="entry name" value="SAM-dependent_MTases_sf"/>
</dbReference>
<dbReference type="InterPro" id="IPR025714">
    <property type="entry name" value="Methyltranfer_dom"/>
</dbReference>
<evidence type="ECO:0000313" key="10">
    <source>
        <dbReference type="EMBL" id="KJU84951.1"/>
    </source>
</evidence>
<dbReference type="AlphaFoldDB" id="A0A0F3GSX7"/>
<comment type="catalytic activity">
    <reaction evidence="7">
        <text>arsenic triglutathione + 2 [thioredoxin]-dithiol + 2 S-adenosyl-L-methionine + H2O = dimethylarsinous acid + 2 [thioredoxin]-disulfide + 3 glutathione + 2 S-adenosyl-L-homocysteine + 2 H(+)</text>
        <dbReference type="Rhea" id="RHEA:69464"/>
        <dbReference type="Rhea" id="RHEA-COMP:10698"/>
        <dbReference type="Rhea" id="RHEA-COMP:10700"/>
        <dbReference type="ChEBI" id="CHEBI:15377"/>
        <dbReference type="ChEBI" id="CHEBI:15378"/>
        <dbReference type="ChEBI" id="CHEBI:23808"/>
        <dbReference type="ChEBI" id="CHEBI:29950"/>
        <dbReference type="ChEBI" id="CHEBI:50058"/>
        <dbReference type="ChEBI" id="CHEBI:57856"/>
        <dbReference type="ChEBI" id="CHEBI:57925"/>
        <dbReference type="ChEBI" id="CHEBI:59789"/>
        <dbReference type="ChEBI" id="CHEBI:183640"/>
        <dbReference type="EC" id="2.1.1.137"/>
    </reaction>
</comment>
<dbReference type="Pfam" id="PF13847">
    <property type="entry name" value="Methyltransf_31"/>
    <property type="match status" value="1"/>
</dbReference>
<dbReference type="Gene3D" id="3.40.50.150">
    <property type="entry name" value="Vaccinia Virus protein VP39"/>
    <property type="match status" value="1"/>
</dbReference>
<dbReference type="PANTHER" id="PTHR43675">
    <property type="entry name" value="ARSENITE METHYLTRANSFERASE"/>
    <property type="match status" value="1"/>
</dbReference>
<name>A0A0F3GSX7_9BACT</name>
<sequence length="208" mass="22423">MGNIDIKDLRCAISREYAEVATNPSKGFHFHTGRKLAELLGYTEMWPDSLPEDWPKNWMDEIPAGAVESFAGTGNPFSVDDIRPGQRVVDVGSGAGFDSFIAARLVGASGRVVGVEMTPEMLNKAQAQNAMMPQLEFLPGNAESLPVADEWADVVISNGVVNLCPDKSAVFKEMFRVLRPGGKIQIGDICVSVPVPESARGDIALWCG</sequence>
<evidence type="ECO:0000256" key="2">
    <source>
        <dbReference type="ARBA" id="ARBA00022691"/>
    </source>
</evidence>
<evidence type="ECO:0000259" key="9">
    <source>
        <dbReference type="Pfam" id="PF13847"/>
    </source>
</evidence>
<accession>A0A0F3GSX7</accession>
<dbReference type="InterPro" id="IPR026669">
    <property type="entry name" value="Arsenite_MeTrfase-like"/>
</dbReference>
<comment type="caution">
    <text evidence="10">The sequence shown here is derived from an EMBL/GenBank/DDBJ whole genome shotgun (WGS) entry which is preliminary data.</text>
</comment>
<dbReference type="CDD" id="cd02440">
    <property type="entry name" value="AdoMet_MTases"/>
    <property type="match status" value="1"/>
</dbReference>
<evidence type="ECO:0000256" key="8">
    <source>
        <dbReference type="ARBA" id="ARBA00048428"/>
    </source>
</evidence>
<keyword evidence="1 10" id="KW-0808">Transferase</keyword>
<reference evidence="10 11" key="1">
    <citation type="submission" date="2015-02" db="EMBL/GenBank/DDBJ databases">
        <title>Single-cell genomics of uncultivated deep-branching MTB reveals a conserved set of magnetosome genes.</title>
        <authorList>
            <person name="Kolinko S."/>
            <person name="Richter M."/>
            <person name="Glockner F.O."/>
            <person name="Brachmann A."/>
            <person name="Schuler D."/>
        </authorList>
    </citation>
    <scope>NUCLEOTIDE SEQUENCE [LARGE SCALE GENOMIC DNA]</scope>
    <source>
        <strain evidence="10">TM-1</strain>
    </source>
</reference>
<proteinExistence type="inferred from homology"/>